<dbReference type="CDD" id="cd05403">
    <property type="entry name" value="NT_KNTase_like"/>
    <property type="match status" value="1"/>
</dbReference>
<dbReference type="GO" id="GO:0016779">
    <property type="term" value="F:nucleotidyltransferase activity"/>
    <property type="evidence" value="ECO:0007669"/>
    <property type="project" value="InterPro"/>
</dbReference>
<evidence type="ECO:0000313" key="3">
    <source>
        <dbReference type="Proteomes" id="UP000221024"/>
    </source>
</evidence>
<dbReference type="SUPFAM" id="SSF81301">
    <property type="entry name" value="Nucleotidyltransferase"/>
    <property type="match status" value="1"/>
</dbReference>
<dbReference type="Proteomes" id="UP000221024">
    <property type="component" value="Unassembled WGS sequence"/>
</dbReference>
<reference evidence="2 3" key="1">
    <citation type="submission" date="2017-10" db="EMBL/GenBank/DDBJ databases">
        <title>Draft genome of Longimonas halophila.</title>
        <authorList>
            <person name="Goh K.M."/>
            <person name="Shamsir M.S."/>
            <person name="Lim S.W."/>
        </authorList>
    </citation>
    <scope>NUCLEOTIDE SEQUENCE [LARGE SCALE GENOMIC DNA]</scope>
    <source>
        <strain evidence="2 3">KCTC 42399</strain>
    </source>
</reference>
<proteinExistence type="predicted"/>
<comment type="caution">
    <text evidence="2">The sequence shown here is derived from an EMBL/GenBank/DDBJ whole genome shotgun (WGS) entry which is preliminary data.</text>
</comment>
<organism evidence="2 3">
    <name type="scientific">Longimonas halophila</name>
    <dbReference type="NCBI Taxonomy" id="1469170"/>
    <lineage>
        <taxon>Bacteria</taxon>
        <taxon>Pseudomonadati</taxon>
        <taxon>Rhodothermota</taxon>
        <taxon>Rhodothermia</taxon>
        <taxon>Rhodothermales</taxon>
        <taxon>Salisaetaceae</taxon>
        <taxon>Longimonas</taxon>
    </lineage>
</organism>
<evidence type="ECO:0000259" key="1">
    <source>
        <dbReference type="Pfam" id="PF01909"/>
    </source>
</evidence>
<feature type="domain" description="Polymerase nucleotidyl transferase" evidence="1">
    <location>
        <begin position="15"/>
        <end position="50"/>
    </location>
</feature>
<keyword evidence="3" id="KW-1185">Reference proteome</keyword>
<dbReference type="RefSeq" id="WP_098061438.1">
    <property type="nucleotide sequence ID" value="NZ_PDEP01000003.1"/>
</dbReference>
<dbReference type="InterPro" id="IPR043519">
    <property type="entry name" value="NT_sf"/>
</dbReference>
<gene>
    <name evidence="2" type="ORF">CRI93_04605</name>
</gene>
<dbReference type="InterPro" id="IPR002934">
    <property type="entry name" value="Polymerase_NTP_transf_dom"/>
</dbReference>
<evidence type="ECO:0000313" key="2">
    <source>
        <dbReference type="EMBL" id="PEN08398.1"/>
    </source>
</evidence>
<dbReference type="OrthoDB" id="9809668at2"/>
<dbReference type="Pfam" id="PF01909">
    <property type="entry name" value="NTP_transf_2"/>
    <property type="match status" value="1"/>
</dbReference>
<dbReference type="EMBL" id="PDEP01000003">
    <property type="protein sequence ID" value="PEN08398.1"/>
    <property type="molecule type" value="Genomic_DNA"/>
</dbReference>
<accession>A0A2H3P774</accession>
<dbReference type="AlphaFoldDB" id="A0A2H3P774"/>
<protein>
    <recommendedName>
        <fullName evidence="1">Polymerase nucleotidyl transferase domain-containing protein</fullName>
    </recommendedName>
</protein>
<dbReference type="Gene3D" id="3.30.460.10">
    <property type="entry name" value="Beta Polymerase, domain 2"/>
    <property type="match status" value="1"/>
</dbReference>
<sequence length="87" mass="9662">MSNQALLDRVGDVVRAYPSIQAAWVFGSIANDTATPQSDLDCAVLGPAPLAASIMQVLISRWVTDQADWMPLRHRIVQTRLKQWIES</sequence>
<name>A0A2H3P774_9BACT</name>